<feature type="region of interest" description="Disordered" evidence="1">
    <location>
        <begin position="951"/>
        <end position="1020"/>
    </location>
</feature>
<feature type="compositionally biased region" description="Polar residues" evidence="1">
    <location>
        <begin position="125"/>
        <end position="134"/>
    </location>
</feature>
<sequence>MSLENEDQRSPDQPADTNHESQKMFKISYTRDFLLSLSELDVCKKLPSGFDQSILGEFEDTSQDRQRIYGGLSSQNFRRNEYGSSPPTRGDSNNYSRGIHGRWESRSRDSDSQSDWDSDSGRRYGNQSRRSWQNPEHDGLLGSGSFARPSGYVAGASAPKLRANDHYQLSKSNEPYHPPRPYKAVPHTRRDTNDLYNDETFGSDESTSQDRAEEERKRRDSFELLRKEQHKAFQEKQNQNPDKHKLDCISGITALLEESKDEKRLLNRNDESDESVIIPASHNDSGKSLLPSQTPASRPLVPPGFTSTILERNFGTKSLINSHPAEAGNPELEDSLLHAKANPLLNGTSDNQEEKQSAQQMGLSEQQLESMGIHVPIVNKIESTVNLSSASEGSNKKIGMDKQPYETSNFSEAGDALTNGEIVELDAEKVIRQNIGTLSNQDHSTSILEKLFCSASSVNTNGSSSFIEHHDSKVDDTWSPSTVQSSKFAHWFLEDEKKPVDELSSGRPNDLLSLIVGGEKGGSQFSDVKATEQIPPDIPFQSFGFTNRHATSSLTSASVEITEQLFSGNKTEAVPAVLTCEDLEQSILSEISENSSTLQPPVQGWNVLEAKTDQPKTDIDNRASQHLLSLLQKGTDLKDMAPSPTLDIGSSDKIHVFEVSSIGTALNNSREAQSEKVNELGKTLTLETLFGTAFMKELQSFEAPVSSQRGSVGSARLDIPESHGLLFPVIDNVLPPSTVGETVSSRTGHESSVLASKHRPQTELDKIEGHWLGFNDPRTEVDSSKLQTEVGYKLGGFDGAVDIRLPEEDSLITVGDPVNTPHSVFIPAGDSTKAELLSSSNTPVGIAEKLAALNAVFKDERSMVRGPEGAPFLRGSFDMIESEIPYQNRHAQPSPPQFHHPHQMNHGRPLFHSLDAHPAHINAQMKYPENIIRHDTPLNHQFNANMLRPPFHHPNTGFDPPTHHPMLQQLHMPGNLPPPHLLQGLPPRGSPLPPHPNNQPTGFIQEPDPMQGFPIGHRQANFGGPPGMPLPAPDIGVGNHPDALQRLIEMELRSNAKQIHPLAGHGQGMYGHELDMSFRYR</sequence>
<feature type="region of interest" description="Disordered" evidence="1">
    <location>
        <begin position="344"/>
        <end position="363"/>
    </location>
</feature>
<feature type="region of interest" description="Disordered" evidence="1">
    <location>
        <begin position="169"/>
        <end position="219"/>
    </location>
</feature>
<dbReference type="EMBL" id="JBBPBK010000008">
    <property type="protein sequence ID" value="KAK9279611.1"/>
    <property type="molecule type" value="Genomic_DNA"/>
</dbReference>
<dbReference type="AlphaFoldDB" id="A0AAP0WWS3"/>
<evidence type="ECO:0000313" key="2">
    <source>
        <dbReference type="EMBL" id="KAK9279611.1"/>
    </source>
</evidence>
<protein>
    <submittedName>
        <fullName evidence="2">Uncharacterized protein</fullName>
    </submittedName>
</protein>
<feature type="region of interest" description="Disordered" evidence="1">
    <location>
        <begin position="740"/>
        <end position="760"/>
    </location>
</feature>
<dbReference type="PANTHER" id="PTHR34802">
    <property type="entry name" value="CHORISMATE SYNTHASE"/>
    <property type="match status" value="1"/>
</dbReference>
<feature type="compositionally biased region" description="Basic and acidic residues" evidence="1">
    <location>
        <begin position="208"/>
        <end position="219"/>
    </location>
</feature>
<gene>
    <name evidence="2" type="ORF">L1049_013290</name>
</gene>
<proteinExistence type="predicted"/>
<dbReference type="Proteomes" id="UP001415857">
    <property type="component" value="Unassembled WGS sequence"/>
</dbReference>
<feature type="compositionally biased region" description="Pro residues" evidence="1">
    <location>
        <begin position="988"/>
        <end position="997"/>
    </location>
</feature>
<evidence type="ECO:0000313" key="3">
    <source>
        <dbReference type="Proteomes" id="UP001415857"/>
    </source>
</evidence>
<evidence type="ECO:0000256" key="1">
    <source>
        <dbReference type="SAM" id="MobiDB-lite"/>
    </source>
</evidence>
<comment type="caution">
    <text evidence="2">The sequence shown here is derived from an EMBL/GenBank/DDBJ whole genome shotgun (WGS) entry which is preliminary data.</text>
</comment>
<feature type="region of interest" description="Disordered" evidence="1">
    <location>
        <begin position="55"/>
        <end position="145"/>
    </location>
</feature>
<keyword evidence="3" id="KW-1185">Reference proteome</keyword>
<feature type="region of interest" description="Disordered" evidence="1">
    <location>
        <begin position="1"/>
        <end position="23"/>
    </location>
</feature>
<reference evidence="2 3" key="1">
    <citation type="journal article" date="2024" name="Plant J.">
        <title>Genome sequences and population genomics reveal climatic adaptation and genomic divergence between two closely related sweetgum species.</title>
        <authorList>
            <person name="Xu W.Q."/>
            <person name="Ren C.Q."/>
            <person name="Zhang X.Y."/>
            <person name="Comes H.P."/>
            <person name="Liu X.H."/>
            <person name="Li Y.G."/>
            <person name="Kettle C.J."/>
            <person name="Jalonen R."/>
            <person name="Gaisberger H."/>
            <person name="Ma Y.Z."/>
            <person name="Qiu Y.X."/>
        </authorList>
    </citation>
    <scope>NUCLEOTIDE SEQUENCE [LARGE SCALE GENOMIC DNA]</scope>
    <source>
        <strain evidence="2">Hangzhou</strain>
    </source>
</reference>
<feature type="compositionally biased region" description="Basic and acidic residues" evidence="1">
    <location>
        <begin position="1"/>
        <end position="10"/>
    </location>
</feature>
<organism evidence="2 3">
    <name type="scientific">Liquidambar formosana</name>
    <name type="common">Formosan gum</name>
    <dbReference type="NCBI Taxonomy" id="63359"/>
    <lineage>
        <taxon>Eukaryota</taxon>
        <taxon>Viridiplantae</taxon>
        <taxon>Streptophyta</taxon>
        <taxon>Embryophyta</taxon>
        <taxon>Tracheophyta</taxon>
        <taxon>Spermatophyta</taxon>
        <taxon>Magnoliopsida</taxon>
        <taxon>eudicotyledons</taxon>
        <taxon>Gunneridae</taxon>
        <taxon>Pentapetalae</taxon>
        <taxon>Saxifragales</taxon>
        <taxon>Altingiaceae</taxon>
        <taxon>Liquidambar</taxon>
    </lineage>
</organism>
<feature type="compositionally biased region" description="Polar residues" evidence="1">
    <location>
        <begin position="72"/>
        <end position="96"/>
    </location>
</feature>
<feature type="compositionally biased region" description="Basic and acidic residues" evidence="1">
    <location>
        <begin position="101"/>
        <end position="111"/>
    </location>
</feature>
<feature type="region of interest" description="Disordered" evidence="1">
    <location>
        <begin position="278"/>
        <end position="300"/>
    </location>
</feature>
<name>A0AAP0WWS3_LIQFO</name>
<accession>A0AAP0WWS3</accession>
<dbReference type="PANTHER" id="PTHR34802:SF1">
    <property type="entry name" value="CHORISMATE SYNTHASE"/>
    <property type="match status" value="1"/>
</dbReference>